<accession>A0ABU3VN55</accession>
<comment type="subcellular location">
    <subcellularLocation>
        <location evidence="1">Cell envelope</location>
    </subcellularLocation>
</comment>
<reference evidence="4 5" key="1">
    <citation type="submission" date="2023-06" db="EMBL/GenBank/DDBJ databases">
        <title>Genome sequence of Methanimicrococcus sp. At1.</title>
        <authorList>
            <person name="Protasov E."/>
            <person name="Platt K."/>
            <person name="Poehlein A."/>
            <person name="Daniel R."/>
            <person name="Brune A."/>
        </authorList>
    </citation>
    <scope>NUCLEOTIDE SEQUENCE [LARGE SCALE GENOMIC DNA]</scope>
    <source>
        <strain evidence="4 5">At1</strain>
    </source>
</reference>
<dbReference type="Pfam" id="PF09479">
    <property type="entry name" value="Flg_new"/>
    <property type="match status" value="4"/>
</dbReference>
<evidence type="ECO:0000313" key="5">
    <source>
        <dbReference type="Proteomes" id="UP001272052"/>
    </source>
</evidence>
<keyword evidence="5" id="KW-1185">Reference proteome</keyword>
<name>A0ABU3VN55_9EURY</name>
<evidence type="ECO:0000256" key="3">
    <source>
        <dbReference type="SAM" id="Phobius"/>
    </source>
</evidence>
<dbReference type="EMBL" id="JAWDKC010000011">
    <property type="protein sequence ID" value="MDV0444837.1"/>
    <property type="molecule type" value="Genomic_DNA"/>
</dbReference>
<dbReference type="Gene3D" id="2.60.40.4270">
    <property type="entry name" value="Listeria-Bacteroides repeat domain"/>
    <property type="match status" value="4"/>
</dbReference>
<dbReference type="Proteomes" id="UP001272052">
    <property type="component" value="Unassembled WGS sequence"/>
</dbReference>
<feature type="compositionally biased region" description="Low complexity" evidence="2">
    <location>
        <begin position="356"/>
        <end position="371"/>
    </location>
</feature>
<comment type="caution">
    <text evidence="4">The sequence shown here is derived from an EMBL/GenBank/DDBJ whole genome shotgun (WGS) entry which is preliminary data.</text>
</comment>
<dbReference type="InterPro" id="IPR013378">
    <property type="entry name" value="InlB-like_B-rpt"/>
</dbReference>
<evidence type="ECO:0000256" key="1">
    <source>
        <dbReference type="ARBA" id="ARBA00004196"/>
    </source>
</evidence>
<feature type="region of interest" description="Disordered" evidence="2">
    <location>
        <begin position="336"/>
        <end position="385"/>
    </location>
</feature>
<dbReference type="InterPro" id="IPR042229">
    <property type="entry name" value="Listeria/Bacterioides_rpt_sf"/>
</dbReference>
<evidence type="ECO:0000313" key="4">
    <source>
        <dbReference type="EMBL" id="MDV0444837.1"/>
    </source>
</evidence>
<proteinExistence type="predicted"/>
<gene>
    <name evidence="4" type="ORF">MmiAt1_03810</name>
</gene>
<keyword evidence="3" id="KW-1133">Transmembrane helix</keyword>
<sequence length="419" mass="44897">MILYAQWTRDTSVKYTVTYKANGGIGTDYAVEVLPEDNHTIASVDDAGFTRYGFTFTEWNADENGGGQNYSAGAEITPTGDMILYAQWTRDTSVKYTVTYKANGGIGTDYIAEVLPEENHTIASVDDAGFARYGFTFTEWNIDESGGGQNYSSGTEITPTGDMILYAQWTRDTSVKYTVTYKANGGIGTVSDTLGPYAYNAVVTVLDGASLIKEGSKFIGWSKDQSAAAADLNAGDTFKITEDTELFAVYETDSGQYTVTYNSNGGTGTVEDTAGPYAYNAEVTVLDGKDLVKEDEIFIGWSTNQTAFSADPAYASGGTFRIRENVELFAIWNSTDHPSTGGGSGTGTATVKNGTDDNGGNNPNIPGDPGTSKPPEGPDETPNPPKAASVIILLFLAAVAVFVFNVKWEYDEDQDVPKE</sequence>
<evidence type="ECO:0000256" key="2">
    <source>
        <dbReference type="SAM" id="MobiDB-lite"/>
    </source>
</evidence>
<protein>
    <submittedName>
        <fullName evidence="4">Uncharacterized protein</fullName>
    </submittedName>
</protein>
<keyword evidence="3" id="KW-0812">Transmembrane</keyword>
<organism evidence="4 5">
    <name type="scientific">Methanimicrococcus hacksteinii</name>
    <dbReference type="NCBI Taxonomy" id="3028293"/>
    <lineage>
        <taxon>Archaea</taxon>
        <taxon>Methanobacteriati</taxon>
        <taxon>Methanobacteriota</taxon>
        <taxon>Stenosarchaea group</taxon>
        <taxon>Methanomicrobia</taxon>
        <taxon>Methanosarcinales</taxon>
        <taxon>Methanosarcinaceae</taxon>
        <taxon>Methanimicrococcus</taxon>
    </lineage>
</organism>
<keyword evidence="3" id="KW-0472">Membrane</keyword>
<feature type="transmembrane region" description="Helical" evidence="3">
    <location>
        <begin position="387"/>
        <end position="406"/>
    </location>
</feature>